<name>A0ABS7GJA3_9BACT</name>
<gene>
    <name evidence="1" type="ORF">K1Y79_23775</name>
</gene>
<organism evidence="1 2">
    <name type="scientific">Chitinophaga rhizophila</name>
    <dbReference type="NCBI Taxonomy" id="2866212"/>
    <lineage>
        <taxon>Bacteria</taxon>
        <taxon>Pseudomonadati</taxon>
        <taxon>Bacteroidota</taxon>
        <taxon>Chitinophagia</taxon>
        <taxon>Chitinophagales</taxon>
        <taxon>Chitinophagaceae</taxon>
        <taxon>Chitinophaga</taxon>
    </lineage>
</organism>
<dbReference type="EMBL" id="JAICCF010000004">
    <property type="protein sequence ID" value="MBW8687376.1"/>
    <property type="molecule type" value="Genomic_DNA"/>
</dbReference>
<evidence type="ECO:0000313" key="2">
    <source>
        <dbReference type="Proteomes" id="UP000812961"/>
    </source>
</evidence>
<evidence type="ECO:0000313" key="1">
    <source>
        <dbReference type="EMBL" id="MBW8687376.1"/>
    </source>
</evidence>
<dbReference type="Proteomes" id="UP000812961">
    <property type="component" value="Unassembled WGS sequence"/>
</dbReference>
<accession>A0ABS7GJA3</accession>
<keyword evidence="2" id="KW-1185">Reference proteome</keyword>
<comment type="caution">
    <text evidence="1">The sequence shown here is derived from an EMBL/GenBank/DDBJ whole genome shotgun (WGS) entry which is preliminary data.</text>
</comment>
<protein>
    <submittedName>
        <fullName evidence="1">Uncharacterized protein</fullName>
    </submittedName>
</protein>
<dbReference type="RefSeq" id="WP_220252690.1">
    <property type="nucleotide sequence ID" value="NZ_JAICCF010000004.1"/>
</dbReference>
<sequence>MRKQLITFLLTLIWLSQLSGRYLVMFEFYLNQEFIAKNLCINRDKPQVQCNGKCQLKKQLAKENKREQENPEQRAELKAEIFYPSVTECLVPVAYYTSVPATYNIPTTIGVPIDQASAIFQPPCV</sequence>
<reference evidence="1 2" key="1">
    <citation type="submission" date="2021-08" db="EMBL/GenBank/DDBJ databases">
        <title>The genome sequence of Chitinophaga sp. B61.</title>
        <authorList>
            <person name="Zhang X."/>
        </authorList>
    </citation>
    <scope>NUCLEOTIDE SEQUENCE [LARGE SCALE GENOMIC DNA]</scope>
    <source>
        <strain evidence="1 2">B61</strain>
    </source>
</reference>
<proteinExistence type="predicted"/>